<evidence type="ECO:0000256" key="1">
    <source>
        <dbReference type="SAM" id="Phobius"/>
    </source>
</evidence>
<sequence length="192" mass="20036">MSSHTLTTTADTGHESRFWWMSAVLGILTVAVGVAALVWPEATIRVVGLLFGLNLLVTGLIRAGLCLVVSWYPVLYRVLGVVFGVLSAIVGIICMRNVLASAVLLIVFVAIGWLLDGIIELSSALAGAQDPLRMWRAAAGAVYLLAGVVVLVWPALSLRVFLVVGAVALIVVGIAQAAVSLGLARAARRPAG</sequence>
<keyword evidence="1" id="KW-0812">Transmembrane</keyword>
<evidence type="ECO:0000313" key="2">
    <source>
        <dbReference type="EMBL" id="TDO40468.1"/>
    </source>
</evidence>
<keyword evidence="3" id="KW-1185">Reference proteome</keyword>
<dbReference type="AlphaFoldDB" id="A0A4V3C860"/>
<feature type="transmembrane region" description="Helical" evidence="1">
    <location>
        <begin position="160"/>
        <end position="184"/>
    </location>
</feature>
<proteinExistence type="predicted"/>
<dbReference type="InterPro" id="IPR005325">
    <property type="entry name" value="DUF308_memb"/>
</dbReference>
<keyword evidence="1" id="KW-0472">Membrane</keyword>
<feature type="transmembrane region" description="Helical" evidence="1">
    <location>
        <begin position="102"/>
        <end position="128"/>
    </location>
</feature>
<feature type="transmembrane region" description="Helical" evidence="1">
    <location>
        <begin position="134"/>
        <end position="153"/>
    </location>
</feature>
<organism evidence="2 3">
    <name type="scientific">Paractinoplanes brasiliensis</name>
    <dbReference type="NCBI Taxonomy" id="52695"/>
    <lineage>
        <taxon>Bacteria</taxon>
        <taxon>Bacillati</taxon>
        <taxon>Actinomycetota</taxon>
        <taxon>Actinomycetes</taxon>
        <taxon>Micromonosporales</taxon>
        <taxon>Micromonosporaceae</taxon>
        <taxon>Paractinoplanes</taxon>
    </lineage>
</organism>
<dbReference type="Proteomes" id="UP000294901">
    <property type="component" value="Unassembled WGS sequence"/>
</dbReference>
<gene>
    <name evidence="2" type="ORF">C8E87_4182</name>
</gene>
<protein>
    <submittedName>
        <fullName evidence="2">Uncharacterized membrane protein HdeD (DUF308 family)</fullName>
    </submittedName>
</protein>
<dbReference type="Pfam" id="PF03729">
    <property type="entry name" value="DUF308"/>
    <property type="match status" value="1"/>
</dbReference>
<feature type="transmembrane region" description="Helical" evidence="1">
    <location>
        <begin position="46"/>
        <end position="72"/>
    </location>
</feature>
<dbReference type="PANTHER" id="PTHR34989">
    <property type="entry name" value="PROTEIN HDED"/>
    <property type="match status" value="1"/>
</dbReference>
<keyword evidence="1" id="KW-1133">Transmembrane helix</keyword>
<dbReference type="PANTHER" id="PTHR34989:SF1">
    <property type="entry name" value="PROTEIN HDED"/>
    <property type="match status" value="1"/>
</dbReference>
<accession>A0A4V3C860</accession>
<feature type="transmembrane region" description="Helical" evidence="1">
    <location>
        <begin position="78"/>
        <end position="95"/>
    </location>
</feature>
<dbReference type="RefSeq" id="WP_239079836.1">
    <property type="nucleotide sequence ID" value="NZ_BOMD01000007.1"/>
</dbReference>
<evidence type="ECO:0000313" key="3">
    <source>
        <dbReference type="Proteomes" id="UP000294901"/>
    </source>
</evidence>
<name>A0A4V3C860_9ACTN</name>
<feature type="transmembrane region" description="Helical" evidence="1">
    <location>
        <begin position="18"/>
        <end position="39"/>
    </location>
</feature>
<dbReference type="EMBL" id="SNWR01000001">
    <property type="protein sequence ID" value="TDO40468.1"/>
    <property type="molecule type" value="Genomic_DNA"/>
</dbReference>
<dbReference type="GO" id="GO:0005886">
    <property type="term" value="C:plasma membrane"/>
    <property type="evidence" value="ECO:0007669"/>
    <property type="project" value="TreeGrafter"/>
</dbReference>
<dbReference type="InterPro" id="IPR052712">
    <property type="entry name" value="Acid_resist_chaperone_HdeD"/>
</dbReference>
<reference evidence="2 3" key="1">
    <citation type="submission" date="2019-03" db="EMBL/GenBank/DDBJ databases">
        <title>Sequencing the genomes of 1000 actinobacteria strains.</title>
        <authorList>
            <person name="Klenk H.-P."/>
        </authorList>
    </citation>
    <scope>NUCLEOTIDE SEQUENCE [LARGE SCALE GENOMIC DNA]</scope>
    <source>
        <strain evidence="2 3">DSM 43805</strain>
    </source>
</reference>
<comment type="caution">
    <text evidence="2">The sequence shown here is derived from an EMBL/GenBank/DDBJ whole genome shotgun (WGS) entry which is preliminary data.</text>
</comment>